<evidence type="ECO:0000313" key="15">
    <source>
        <dbReference type="Proteomes" id="UP000677918"/>
    </source>
</evidence>
<evidence type="ECO:0000256" key="1">
    <source>
        <dbReference type="ARBA" id="ARBA00004496"/>
    </source>
</evidence>
<evidence type="ECO:0000256" key="9">
    <source>
        <dbReference type="ARBA" id="ARBA00023125"/>
    </source>
</evidence>
<keyword evidence="8 10" id="KW-0239">DNA-directed DNA polymerase</keyword>
<evidence type="ECO:0000256" key="4">
    <source>
        <dbReference type="ARBA" id="ARBA00022490"/>
    </source>
</evidence>
<dbReference type="FunFam" id="3.10.150.10:FF:000007">
    <property type="entry name" value="Beta sliding clamp"/>
    <property type="match status" value="1"/>
</dbReference>
<accession>A0A8J4H5G7</accession>
<keyword evidence="4 10" id="KW-0963">Cytoplasm</keyword>
<dbReference type="Gene3D" id="3.70.10.10">
    <property type="match status" value="1"/>
</dbReference>
<proteinExistence type="inferred from homology"/>
<evidence type="ECO:0000259" key="11">
    <source>
        <dbReference type="Pfam" id="PF00712"/>
    </source>
</evidence>
<organism evidence="14 15">
    <name type="scientific">Xylanibacillus composti</name>
    <dbReference type="NCBI Taxonomy" id="1572762"/>
    <lineage>
        <taxon>Bacteria</taxon>
        <taxon>Bacillati</taxon>
        <taxon>Bacillota</taxon>
        <taxon>Bacilli</taxon>
        <taxon>Bacillales</taxon>
        <taxon>Paenibacillaceae</taxon>
        <taxon>Xylanibacillus</taxon>
    </lineage>
</organism>
<comment type="caution">
    <text evidence="14">The sequence shown here is derived from an EMBL/GenBank/DDBJ whole genome shotgun (WGS) entry which is preliminary data.</text>
</comment>
<dbReference type="SUPFAM" id="SSF55979">
    <property type="entry name" value="DNA clamp"/>
    <property type="match status" value="3"/>
</dbReference>
<dbReference type="GO" id="GO:0003677">
    <property type="term" value="F:DNA binding"/>
    <property type="evidence" value="ECO:0007669"/>
    <property type="project" value="UniProtKB-UniRule"/>
</dbReference>
<dbReference type="InterPro" id="IPR022634">
    <property type="entry name" value="DNA_polIII_beta_N"/>
</dbReference>
<dbReference type="PANTHER" id="PTHR30478">
    <property type="entry name" value="DNA POLYMERASE III SUBUNIT BETA"/>
    <property type="match status" value="1"/>
</dbReference>
<keyword evidence="9" id="KW-0238">DNA-binding</keyword>
<dbReference type="GO" id="GO:0005737">
    <property type="term" value="C:cytoplasm"/>
    <property type="evidence" value="ECO:0007669"/>
    <property type="project" value="UniProtKB-SubCell"/>
</dbReference>
<dbReference type="AlphaFoldDB" id="A0A8J4H5G7"/>
<dbReference type="PANTHER" id="PTHR30478:SF0">
    <property type="entry name" value="BETA SLIDING CLAMP"/>
    <property type="match status" value="1"/>
</dbReference>
<feature type="domain" description="DNA polymerase III beta sliding clamp C-terminal" evidence="13">
    <location>
        <begin position="255"/>
        <end position="377"/>
    </location>
</feature>
<keyword evidence="7 10" id="KW-0235">DNA replication</keyword>
<evidence type="ECO:0000256" key="2">
    <source>
        <dbReference type="ARBA" id="ARBA00010752"/>
    </source>
</evidence>
<dbReference type="NCBIfam" id="TIGR00663">
    <property type="entry name" value="dnan"/>
    <property type="match status" value="1"/>
</dbReference>
<dbReference type="PIRSF" id="PIRSF000804">
    <property type="entry name" value="DNA_pol_III_b"/>
    <property type="match status" value="1"/>
</dbReference>
<gene>
    <name evidence="14" type="primary">dnaN</name>
    <name evidence="14" type="ORF">XYCOK13_28540</name>
</gene>
<comment type="similarity">
    <text evidence="2 10">Belongs to the beta sliding clamp family.</text>
</comment>
<dbReference type="InterPro" id="IPR022635">
    <property type="entry name" value="DNA_polIII_beta_C"/>
</dbReference>
<dbReference type="GO" id="GO:0009360">
    <property type="term" value="C:DNA polymerase III complex"/>
    <property type="evidence" value="ECO:0007669"/>
    <property type="project" value="InterPro"/>
</dbReference>
<dbReference type="EMBL" id="BOVK01000039">
    <property type="protein sequence ID" value="GIQ70030.1"/>
    <property type="molecule type" value="Genomic_DNA"/>
</dbReference>
<dbReference type="CDD" id="cd00140">
    <property type="entry name" value="beta_clamp"/>
    <property type="match status" value="1"/>
</dbReference>
<dbReference type="InterPro" id="IPR046938">
    <property type="entry name" value="DNA_clamp_sf"/>
</dbReference>
<keyword evidence="5 10" id="KW-0808">Transferase</keyword>
<dbReference type="InterPro" id="IPR022637">
    <property type="entry name" value="DNA_polIII_beta_cen"/>
</dbReference>
<evidence type="ECO:0000256" key="5">
    <source>
        <dbReference type="ARBA" id="ARBA00022679"/>
    </source>
</evidence>
<evidence type="ECO:0000256" key="7">
    <source>
        <dbReference type="ARBA" id="ARBA00022705"/>
    </source>
</evidence>
<comment type="subunit">
    <text evidence="10">Forms a ring-shaped head-to-tail homodimer around DNA.</text>
</comment>
<dbReference type="Pfam" id="PF02767">
    <property type="entry name" value="DNA_pol3_beta_2"/>
    <property type="match status" value="1"/>
</dbReference>
<feature type="domain" description="DNA polymerase III beta sliding clamp central" evidence="12">
    <location>
        <begin position="138"/>
        <end position="252"/>
    </location>
</feature>
<evidence type="ECO:0000259" key="12">
    <source>
        <dbReference type="Pfam" id="PF02767"/>
    </source>
</evidence>
<dbReference type="GO" id="GO:0003887">
    <property type="term" value="F:DNA-directed DNA polymerase activity"/>
    <property type="evidence" value="ECO:0007669"/>
    <property type="project" value="UniProtKB-UniRule"/>
</dbReference>
<evidence type="ECO:0000256" key="8">
    <source>
        <dbReference type="ARBA" id="ARBA00022932"/>
    </source>
</evidence>
<dbReference type="GO" id="GO:0008408">
    <property type="term" value="F:3'-5' exonuclease activity"/>
    <property type="evidence" value="ECO:0007669"/>
    <property type="project" value="InterPro"/>
</dbReference>
<dbReference type="Pfam" id="PF02768">
    <property type="entry name" value="DNA_pol3_beta_3"/>
    <property type="match status" value="1"/>
</dbReference>
<evidence type="ECO:0000256" key="3">
    <source>
        <dbReference type="ARBA" id="ARBA00021035"/>
    </source>
</evidence>
<protein>
    <recommendedName>
        <fullName evidence="3 10">Beta sliding clamp</fullName>
    </recommendedName>
</protein>
<dbReference type="Gene3D" id="3.10.150.10">
    <property type="entry name" value="DNA Polymerase III, subunit A, domain 2"/>
    <property type="match status" value="1"/>
</dbReference>
<sequence>MKLTVNKDQLNGSIQQVSKAISSRTAIPILSGIKIEANEQGITLTASDTDISIQSTIPPHQGDVELFTLEQEGAVVLPAKFFVDIIRKLPEDSVEIEVKDGFQTMIRSGLSEIQLVGMDAEEYPVLPSLDAKETVLMQSDLLKTMIRQTILAVSTHESTPILTGVLFTIQDEQIKLTATDRHRLATREASIRNEEGTQFKNIVISGKNLNELQKLLPDQDTLIEVIRADNQVLFNLGSVLFFTRVLDGLYPDTSKIIPQAYKTEMVVPAKPFLSAMDRVNLLSREERTNIVKMATLDDGKIEISSSSSELGKITEQLDVPSISGEPLKISFNSRYMLDALKTIDSEWIHLGFTGAMSPIIVKPKDETFLLHLILPYRTTG</sequence>
<comment type="subcellular location">
    <subcellularLocation>
        <location evidence="1 10">Cytoplasm</location>
    </subcellularLocation>
</comment>
<feature type="domain" description="DNA polymerase III beta sliding clamp N-terminal" evidence="11">
    <location>
        <begin position="1"/>
        <end position="127"/>
    </location>
</feature>
<reference evidence="14" key="1">
    <citation type="submission" date="2021-04" db="EMBL/GenBank/DDBJ databases">
        <title>Draft genome sequence of Xylanibacillus composti strain K13.</title>
        <authorList>
            <person name="Uke A."/>
            <person name="Chhe C."/>
            <person name="Baramee S."/>
            <person name="Kosugi A."/>
        </authorList>
    </citation>
    <scope>NUCLEOTIDE SEQUENCE</scope>
    <source>
        <strain evidence="14">K13</strain>
    </source>
</reference>
<comment type="function">
    <text evidence="10">Confers DNA tethering and processivity to DNA polymerases and other proteins. Acts as a clamp, forming a ring around DNA (a reaction catalyzed by the clamp-loading complex) which diffuses in an ATP-independent manner freely and bidirectionally along dsDNA. Initially characterized for its ability to contact the catalytic subunit of DNA polymerase III (Pol III), a complex, multichain enzyme responsible for most of the replicative synthesis in bacteria; Pol III exhibits 3'-5' exonuclease proofreading activity. The beta chain is required for initiation of replication as well as for processivity of DNA replication.</text>
</comment>
<evidence type="ECO:0000259" key="13">
    <source>
        <dbReference type="Pfam" id="PF02768"/>
    </source>
</evidence>
<evidence type="ECO:0000256" key="6">
    <source>
        <dbReference type="ARBA" id="ARBA00022695"/>
    </source>
</evidence>
<keyword evidence="6 10" id="KW-0548">Nucleotidyltransferase</keyword>
<keyword evidence="15" id="KW-1185">Reference proteome</keyword>
<dbReference type="Proteomes" id="UP000677918">
    <property type="component" value="Unassembled WGS sequence"/>
</dbReference>
<dbReference type="RefSeq" id="WP_213412820.1">
    <property type="nucleotide sequence ID" value="NZ_BOVK01000039.1"/>
</dbReference>
<evidence type="ECO:0000256" key="10">
    <source>
        <dbReference type="PIRNR" id="PIRNR000804"/>
    </source>
</evidence>
<evidence type="ECO:0000313" key="14">
    <source>
        <dbReference type="EMBL" id="GIQ70030.1"/>
    </source>
</evidence>
<dbReference type="InterPro" id="IPR001001">
    <property type="entry name" value="DNA_polIII_beta"/>
</dbReference>
<dbReference type="Pfam" id="PF00712">
    <property type="entry name" value="DNA_pol3_beta"/>
    <property type="match status" value="1"/>
</dbReference>
<dbReference type="SMART" id="SM00480">
    <property type="entry name" value="POL3Bc"/>
    <property type="match status" value="1"/>
</dbReference>
<name>A0A8J4H5G7_9BACL</name>
<dbReference type="GO" id="GO:0006271">
    <property type="term" value="P:DNA strand elongation involved in DNA replication"/>
    <property type="evidence" value="ECO:0007669"/>
    <property type="project" value="TreeGrafter"/>
</dbReference>